<dbReference type="NCBIfam" id="TIGR02566">
    <property type="entry name" value="cas_Csy3"/>
    <property type="match status" value="1"/>
</dbReference>
<dbReference type="RefSeq" id="WP_272804129.1">
    <property type="nucleotide sequence ID" value="NZ_JAQQKY010000015.1"/>
</dbReference>
<dbReference type="CDD" id="cd09737">
    <property type="entry name" value="Csy3_I-F"/>
    <property type="match status" value="1"/>
</dbReference>
<evidence type="ECO:0000313" key="2">
    <source>
        <dbReference type="Proteomes" id="UP001221566"/>
    </source>
</evidence>
<protein>
    <submittedName>
        <fullName evidence="1">Type I-F CRISPR-associated protein Csy3</fullName>
    </submittedName>
</protein>
<dbReference type="Pfam" id="PF09615">
    <property type="entry name" value="Cas_Csy3"/>
    <property type="match status" value="1"/>
</dbReference>
<accession>A0ABT5I8U4</accession>
<name>A0ABT5I8U4_VOGIN</name>
<sequence>MSKITNPSILAFERKIDPSYGLFSAGVWAEREKSFGWPAVEVKEKSVRGTFSNRVSSKEADPLKLKQKIDKPNPQTVDYAALPADADTLATTFTVRILPGAGLPSSCNEQAYYQKLVAAVGDYKATYGFKEIARRYAANLANGRFLWRNRMGSEQIEIKVDQLVNGKPAQGWTFDGYEHEPGTFPTGGKVAELGELIAAGLTGEQHVLLQVTAYVQMGYGQEVYPSQEMVLERSSGDKSKTLFAVEHRGRKVAAFHPQKIGNAIRTIDDWHASADEVGAIPVEVYGAVTSYGAAYRPPKEKQDFYSLIDNWMLKDVEPTAEQKHYIFAVLIRGGVFGGGD</sequence>
<proteinExistence type="predicted"/>
<dbReference type="Proteomes" id="UP001221566">
    <property type="component" value="Unassembled WGS sequence"/>
</dbReference>
<comment type="caution">
    <text evidence="1">The sequence shown here is derived from an EMBL/GenBank/DDBJ whole genome shotgun (WGS) entry which is preliminary data.</text>
</comment>
<organism evidence="1 2">
    <name type="scientific">Vogesella indigofera</name>
    <name type="common">Pseudomonas indigofera</name>
    <dbReference type="NCBI Taxonomy" id="45465"/>
    <lineage>
        <taxon>Bacteria</taxon>
        <taxon>Pseudomonadati</taxon>
        <taxon>Pseudomonadota</taxon>
        <taxon>Betaproteobacteria</taxon>
        <taxon>Neisseriales</taxon>
        <taxon>Chromobacteriaceae</taxon>
        <taxon>Vogesella</taxon>
    </lineage>
</organism>
<reference evidence="1 2" key="1">
    <citation type="submission" date="2023-01" db="EMBL/GenBank/DDBJ databases">
        <title>Novel species of the genus Vogesella isolated from rivers.</title>
        <authorList>
            <person name="Lu H."/>
        </authorList>
    </citation>
    <scope>NUCLEOTIDE SEQUENCE [LARGE SCALE GENOMIC DNA]</scope>
    <source>
        <strain evidence="1 2">SH7W</strain>
    </source>
</reference>
<keyword evidence="2" id="KW-1185">Reference proteome</keyword>
<evidence type="ECO:0000313" key="1">
    <source>
        <dbReference type="EMBL" id="MDC7692543.1"/>
    </source>
</evidence>
<dbReference type="EMBL" id="JAQQKY010000015">
    <property type="protein sequence ID" value="MDC7692543.1"/>
    <property type="molecule type" value="Genomic_DNA"/>
</dbReference>
<gene>
    <name evidence="1" type="primary">csy3</name>
    <name evidence="1" type="ORF">PQU93_17415</name>
</gene>
<dbReference type="InterPro" id="IPR013399">
    <property type="entry name" value="CRISPR-assoc_prot_Csy3"/>
</dbReference>